<evidence type="ECO:0000256" key="6">
    <source>
        <dbReference type="ARBA" id="ARBA00022801"/>
    </source>
</evidence>
<evidence type="ECO:0000256" key="3">
    <source>
        <dbReference type="ARBA" id="ARBA00022722"/>
    </source>
</evidence>
<name>A0ABN9CEN7_9NEOB</name>
<keyword evidence="3" id="KW-0540">Nuclease</keyword>
<keyword evidence="9" id="KW-1185">Reference proteome</keyword>
<protein>
    <submittedName>
        <fullName evidence="8">Uncharacterized protein</fullName>
    </submittedName>
</protein>
<gene>
    <name evidence="8" type="ORF">SPARVUS_LOCUS4906617</name>
</gene>
<keyword evidence="4" id="KW-0479">Metal-binding</keyword>
<evidence type="ECO:0000256" key="4">
    <source>
        <dbReference type="ARBA" id="ARBA00022723"/>
    </source>
</evidence>
<evidence type="ECO:0000313" key="9">
    <source>
        <dbReference type="Proteomes" id="UP001162483"/>
    </source>
</evidence>
<dbReference type="PANTHER" id="PTHR12553:SF49">
    <property type="entry name" value="ZINC PHOSPHODIESTERASE ELAC PROTEIN 2"/>
    <property type="match status" value="1"/>
</dbReference>
<dbReference type="Proteomes" id="UP001162483">
    <property type="component" value="Unassembled WGS sequence"/>
</dbReference>
<keyword evidence="6" id="KW-0378">Hydrolase</keyword>
<proteinExistence type="predicted"/>
<keyword evidence="2" id="KW-0819">tRNA processing</keyword>
<dbReference type="EMBL" id="CATNWA010009745">
    <property type="protein sequence ID" value="CAI9558564.1"/>
    <property type="molecule type" value="Genomic_DNA"/>
</dbReference>
<sequence>MFPVPCLVGCPGRLLEIVTSYQRKVNRGPPCVLSFVCKINDRKGHFLVTKAKEIGFPLGSQEIGFLVKELKAGRSVMFKGREFFPGDLLTPDSPGPTFLVVECPTEDFITPMTENETLKR</sequence>
<evidence type="ECO:0000256" key="1">
    <source>
        <dbReference type="ARBA" id="ARBA00001947"/>
    </source>
</evidence>
<keyword evidence="5" id="KW-0255">Endonuclease</keyword>
<accession>A0ABN9CEN7</accession>
<evidence type="ECO:0000256" key="7">
    <source>
        <dbReference type="ARBA" id="ARBA00022833"/>
    </source>
</evidence>
<dbReference type="PANTHER" id="PTHR12553">
    <property type="entry name" value="ZINC PHOSPHODIESTERASE ELAC PROTEIN 2"/>
    <property type="match status" value="1"/>
</dbReference>
<evidence type="ECO:0000256" key="2">
    <source>
        <dbReference type="ARBA" id="ARBA00022694"/>
    </source>
</evidence>
<organism evidence="8 9">
    <name type="scientific">Staurois parvus</name>
    <dbReference type="NCBI Taxonomy" id="386267"/>
    <lineage>
        <taxon>Eukaryota</taxon>
        <taxon>Metazoa</taxon>
        <taxon>Chordata</taxon>
        <taxon>Craniata</taxon>
        <taxon>Vertebrata</taxon>
        <taxon>Euteleostomi</taxon>
        <taxon>Amphibia</taxon>
        <taxon>Batrachia</taxon>
        <taxon>Anura</taxon>
        <taxon>Neobatrachia</taxon>
        <taxon>Ranoidea</taxon>
        <taxon>Ranidae</taxon>
        <taxon>Staurois</taxon>
    </lineage>
</organism>
<reference evidence="8" key="1">
    <citation type="submission" date="2023-05" db="EMBL/GenBank/DDBJ databases">
        <authorList>
            <person name="Stuckert A."/>
        </authorList>
    </citation>
    <scope>NUCLEOTIDE SEQUENCE</scope>
</reference>
<evidence type="ECO:0000313" key="8">
    <source>
        <dbReference type="EMBL" id="CAI9558564.1"/>
    </source>
</evidence>
<comment type="cofactor">
    <cofactor evidence="1">
        <name>Zn(2+)</name>
        <dbReference type="ChEBI" id="CHEBI:29105"/>
    </cofactor>
</comment>
<comment type="caution">
    <text evidence="8">The sequence shown here is derived from an EMBL/GenBank/DDBJ whole genome shotgun (WGS) entry which is preliminary data.</text>
</comment>
<keyword evidence="7" id="KW-0862">Zinc</keyword>
<evidence type="ECO:0000256" key="5">
    <source>
        <dbReference type="ARBA" id="ARBA00022759"/>
    </source>
</evidence>
<dbReference type="InterPro" id="IPR047151">
    <property type="entry name" value="RNZ2-like"/>
</dbReference>